<keyword evidence="1" id="KW-0540">Nuclease</keyword>
<evidence type="ECO:0000313" key="6">
    <source>
        <dbReference type="EMBL" id="OCM70877.1"/>
    </source>
</evidence>
<accession>A0A1C0BBJ9</accession>
<dbReference type="RefSeq" id="WP_000582684.1">
    <property type="nucleotide sequence ID" value="NZ_CP059383.1"/>
</dbReference>
<dbReference type="Proteomes" id="UP000093122">
    <property type="component" value="Unassembled WGS sequence"/>
</dbReference>
<dbReference type="Pfam" id="PF01844">
    <property type="entry name" value="HNH"/>
    <property type="match status" value="1"/>
</dbReference>
<dbReference type="GO" id="GO:0005829">
    <property type="term" value="C:cytosol"/>
    <property type="evidence" value="ECO:0007669"/>
    <property type="project" value="TreeGrafter"/>
</dbReference>
<reference evidence="6 7" key="1">
    <citation type="journal article" date="2016" name="Sci. Rep.">
        <title>Serotype IV Streptococcus agalactiae ST-452 has arisen from large genomic recombination events between CC23 and the hypervirulent CC17 lineages.</title>
        <authorList>
            <person name="Campisi E."/>
            <person name="Rinaudo C.D."/>
            <person name="Donati C."/>
            <person name="Barucco M."/>
            <person name="Torricelli G."/>
            <person name="Edwards M.S."/>
            <person name="Baker C.J."/>
            <person name="Margarit I."/>
            <person name="Rosini R."/>
        </authorList>
    </citation>
    <scope>NUCLEOTIDE SEQUENCE [LARGE SCALE GENOMIC DNA]</scope>
    <source>
        <strain evidence="6 7">CZ-PW-140</strain>
    </source>
</reference>
<dbReference type="PANTHER" id="PTHR41286:SF1">
    <property type="entry name" value="HNH NUCLEASE YAJD-RELATED"/>
    <property type="match status" value="1"/>
</dbReference>
<keyword evidence="2" id="KW-0378">Hydrolase</keyword>
<evidence type="ECO:0000256" key="4">
    <source>
        <dbReference type="ARBA" id="ARBA00040194"/>
    </source>
</evidence>
<feature type="domain" description="HNH nuclease" evidence="5">
    <location>
        <begin position="22"/>
        <end position="79"/>
    </location>
</feature>
<sequence>MIIDTSTKSTRHIFYNSGEWRRLRLEAIERDNNECQWCKLEGKVTTDNLEVDHIKELEFYPELAMDLDNLRTLCKDCHNKRHKRFNYKKKKIEKETNYRSDEWFG</sequence>
<dbReference type="EMBL" id="MAWT01000042">
    <property type="protein sequence ID" value="OCM70877.1"/>
    <property type="molecule type" value="Genomic_DNA"/>
</dbReference>
<comment type="caution">
    <text evidence="6">The sequence shown here is derived from an EMBL/GenBank/DDBJ whole genome shotgun (WGS) entry which is preliminary data.</text>
</comment>
<evidence type="ECO:0000313" key="7">
    <source>
        <dbReference type="Proteomes" id="UP000093122"/>
    </source>
</evidence>
<evidence type="ECO:0000259" key="5">
    <source>
        <dbReference type="SMART" id="SM00507"/>
    </source>
</evidence>
<gene>
    <name evidence="6" type="ORF">AX245_03370</name>
</gene>
<dbReference type="GO" id="GO:0016787">
    <property type="term" value="F:hydrolase activity"/>
    <property type="evidence" value="ECO:0007669"/>
    <property type="project" value="UniProtKB-KW"/>
</dbReference>
<comment type="similarity">
    <text evidence="3">Belongs to the HNH nuclease family.</text>
</comment>
<evidence type="ECO:0000256" key="2">
    <source>
        <dbReference type="ARBA" id="ARBA00022801"/>
    </source>
</evidence>
<dbReference type="AlphaFoldDB" id="A0A1C0BBJ9"/>
<dbReference type="GO" id="GO:0004519">
    <property type="term" value="F:endonuclease activity"/>
    <property type="evidence" value="ECO:0007669"/>
    <property type="project" value="InterPro"/>
</dbReference>
<dbReference type="InterPro" id="IPR002711">
    <property type="entry name" value="HNH"/>
</dbReference>
<evidence type="ECO:0000256" key="3">
    <source>
        <dbReference type="ARBA" id="ARBA00038412"/>
    </source>
</evidence>
<dbReference type="SMART" id="SM00507">
    <property type="entry name" value="HNHc"/>
    <property type="match status" value="1"/>
</dbReference>
<dbReference type="InterPro" id="IPR003615">
    <property type="entry name" value="HNH_nuc"/>
</dbReference>
<dbReference type="CDD" id="cd00085">
    <property type="entry name" value="HNHc"/>
    <property type="match status" value="1"/>
</dbReference>
<name>A0A1C0BBJ9_STRAG</name>
<organism evidence="6 7">
    <name type="scientific">Streptococcus agalactiae</name>
    <dbReference type="NCBI Taxonomy" id="1311"/>
    <lineage>
        <taxon>Bacteria</taxon>
        <taxon>Bacillati</taxon>
        <taxon>Bacillota</taxon>
        <taxon>Bacilli</taxon>
        <taxon>Lactobacillales</taxon>
        <taxon>Streptococcaceae</taxon>
        <taxon>Streptococcus</taxon>
    </lineage>
</organism>
<dbReference type="Gene3D" id="1.10.30.50">
    <property type="match status" value="1"/>
</dbReference>
<protein>
    <recommendedName>
        <fullName evidence="4">Putative HNH nuclease YajD</fullName>
    </recommendedName>
</protein>
<dbReference type="PANTHER" id="PTHR41286">
    <property type="entry name" value="HNH NUCLEASE YAJD-RELATED"/>
    <property type="match status" value="1"/>
</dbReference>
<evidence type="ECO:0000256" key="1">
    <source>
        <dbReference type="ARBA" id="ARBA00022722"/>
    </source>
</evidence>
<dbReference type="GO" id="GO:0003676">
    <property type="term" value="F:nucleic acid binding"/>
    <property type="evidence" value="ECO:0007669"/>
    <property type="project" value="InterPro"/>
</dbReference>
<dbReference type="GO" id="GO:0008270">
    <property type="term" value="F:zinc ion binding"/>
    <property type="evidence" value="ECO:0007669"/>
    <property type="project" value="InterPro"/>
</dbReference>
<proteinExistence type="inferred from homology"/>